<evidence type="ECO:0000313" key="2">
    <source>
        <dbReference type="EMBL" id="CDW78146.1"/>
    </source>
</evidence>
<feature type="coiled-coil region" evidence="1">
    <location>
        <begin position="157"/>
        <end position="205"/>
    </location>
</feature>
<protein>
    <recommendedName>
        <fullName evidence="4">Lebercilin domain-containing protein</fullName>
    </recommendedName>
</protein>
<gene>
    <name evidence="2" type="primary">Contig9692.g10364</name>
    <name evidence="2" type="ORF">STYLEM_7118</name>
</gene>
<organism evidence="2 3">
    <name type="scientific">Stylonychia lemnae</name>
    <name type="common">Ciliate</name>
    <dbReference type="NCBI Taxonomy" id="5949"/>
    <lineage>
        <taxon>Eukaryota</taxon>
        <taxon>Sar</taxon>
        <taxon>Alveolata</taxon>
        <taxon>Ciliophora</taxon>
        <taxon>Intramacronucleata</taxon>
        <taxon>Spirotrichea</taxon>
        <taxon>Stichotrichia</taxon>
        <taxon>Sporadotrichida</taxon>
        <taxon>Oxytrichidae</taxon>
        <taxon>Stylonychinae</taxon>
        <taxon>Stylonychia</taxon>
    </lineage>
</organism>
<name>A0A078A8F1_STYLE</name>
<accession>A0A078A8F1</accession>
<keyword evidence="1" id="KW-0175">Coiled coil</keyword>
<proteinExistence type="predicted"/>
<dbReference type="AlphaFoldDB" id="A0A078A8F1"/>
<dbReference type="Proteomes" id="UP000039865">
    <property type="component" value="Unassembled WGS sequence"/>
</dbReference>
<evidence type="ECO:0008006" key="4">
    <source>
        <dbReference type="Google" id="ProtNLM"/>
    </source>
</evidence>
<evidence type="ECO:0000313" key="3">
    <source>
        <dbReference type="Proteomes" id="UP000039865"/>
    </source>
</evidence>
<dbReference type="InParanoid" id="A0A078A8F1"/>
<feature type="coiled-coil region" evidence="1">
    <location>
        <begin position="25"/>
        <end position="128"/>
    </location>
</feature>
<evidence type="ECO:0000256" key="1">
    <source>
        <dbReference type="SAM" id="Coils"/>
    </source>
</evidence>
<keyword evidence="3" id="KW-1185">Reference proteome</keyword>
<sequence length="360" mass="42735">MNLFRVKKRPQKGQLTHTNQSILRRKAKEQLIQTLNDLVEEAEQRLDIIKNQKSGQLDDKKKDREKLDAKIGKKDQKIKYYRREIERLKREIDDTYNLEKIIQLENILTDLSRQRGGLEEEIKSLEVVGNYQQQAVTDEEHKQKKGKDTVLMLDEEQKKLREIKKGLQRELKVEQENQLNVEKDLNKVQDSNQRLLRAIEKKKAQNDPIVNRSMDLVNKDCWELQAKLDEENKKVKLLYKTQMDVDQQIHEVESKKQIIQLQQLEVQNVIKEQEIIIKQLQRILQQTQENTNQVDPSTLQKHSTSPIRNLSELMKPIVMFKQANQLKPAFNNQTQLIQTLQKAKKFEEFADMKKKQIQFL</sequence>
<dbReference type="EMBL" id="CCKQ01006810">
    <property type="protein sequence ID" value="CDW78146.1"/>
    <property type="molecule type" value="Genomic_DNA"/>
</dbReference>
<reference evidence="2 3" key="1">
    <citation type="submission" date="2014-06" db="EMBL/GenBank/DDBJ databases">
        <authorList>
            <person name="Swart Estienne"/>
        </authorList>
    </citation>
    <scope>NUCLEOTIDE SEQUENCE [LARGE SCALE GENOMIC DNA]</scope>
    <source>
        <strain evidence="2 3">130c</strain>
    </source>
</reference>